<dbReference type="EMBL" id="JASDAP010000010">
    <property type="protein sequence ID" value="KAK1895652.1"/>
    <property type="molecule type" value="Genomic_DNA"/>
</dbReference>
<dbReference type="InterPro" id="IPR004244">
    <property type="entry name" value="Transposase_22"/>
</dbReference>
<accession>A0AAD9C6Y5</accession>
<dbReference type="InterPro" id="IPR042566">
    <property type="entry name" value="L1_C"/>
</dbReference>
<dbReference type="Gene3D" id="3.30.250.20">
    <property type="entry name" value="L1 transposable element, C-terminal domain"/>
    <property type="match status" value="1"/>
</dbReference>
<feature type="coiled-coil region" evidence="1">
    <location>
        <begin position="89"/>
        <end position="123"/>
    </location>
</feature>
<feature type="region of interest" description="Disordered" evidence="2">
    <location>
        <begin position="1"/>
        <end position="34"/>
    </location>
</feature>
<gene>
    <name evidence="3" type="ORF">KUDE01_021103</name>
</gene>
<evidence type="ECO:0000313" key="4">
    <source>
        <dbReference type="Proteomes" id="UP001228049"/>
    </source>
</evidence>
<sequence>MPKKNIVKSDQSGELGPKEASGSTNEEASGVAGRATDDSSILGAIAALHAELTLVKSEICRKIETEISEVTTTLRGEIMALKAENDAAITTLTAQIDSQKQTLKELTEAANGSSDIVQELESKVKTLCGQVGTLSEKCLDLEGRSKRQNLRVAGVKEGKENGQRTRLFVAELLKETLGLEKAPEIDRAHRALRRRAGDNEPPRHLIARVHYCHAFEDIMKKVISTRDLTFQGQRIQIFRDLPTEVVKRRAAFTQTRKILRDKPGVRFGLLYPAKLRVSHNGSERFFTEPEEARQYAERLFGSAEGEQVECTPFRSQD</sequence>
<dbReference type="Gene3D" id="1.20.5.1700">
    <property type="match status" value="1"/>
</dbReference>
<keyword evidence="4" id="KW-1185">Reference proteome</keyword>
<comment type="caution">
    <text evidence="3">The sequence shown here is derived from an EMBL/GenBank/DDBJ whole genome shotgun (WGS) entry which is preliminary data.</text>
</comment>
<evidence type="ECO:0000256" key="1">
    <source>
        <dbReference type="SAM" id="Coils"/>
    </source>
</evidence>
<name>A0AAD9C6Y5_DISEL</name>
<evidence type="ECO:0000313" key="3">
    <source>
        <dbReference type="EMBL" id="KAK1895652.1"/>
    </source>
</evidence>
<dbReference type="AlphaFoldDB" id="A0AAD9C6Y5"/>
<keyword evidence="1" id="KW-0175">Coiled coil</keyword>
<dbReference type="Proteomes" id="UP001228049">
    <property type="component" value="Unassembled WGS sequence"/>
</dbReference>
<evidence type="ECO:0000256" key="2">
    <source>
        <dbReference type="SAM" id="MobiDB-lite"/>
    </source>
</evidence>
<protein>
    <submittedName>
        <fullName evidence="3">LINE-1 type transposase domain containing protein 1</fullName>
    </submittedName>
</protein>
<reference evidence="3" key="1">
    <citation type="submission" date="2023-04" db="EMBL/GenBank/DDBJ databases">
        <title>Chromosome-level genome of Chaenocephalus aceratus.</title>
        <authorList>
            <person name="Park H."/>
        </authorList>
    </citation>
    <scope>NUCLEOTIDE SEQUENCE</scope>
    <source>
        <strain evidence="3">DE</strain>
        <tissue evidence="3">Muscle</tissue>
    </source>
</reference>
<proteinExistence type="predicted"/>
<organism evidence="3 4">
    <name type="scientific">Dissostichus eleginoides</name>
    <name type="common">Patagonian toothfish</name>
    <name type="synonym">Dissostichus amissus</name>
    <dbReference type="NCBI Taxonomy" id="100907"/>
    <lineage>
        <taxon>Eukaryota</taxon>
        <taxon>Metazoa</taxon>
        <taxon>Chordata</taxon>
        <taxon>Craniata</taxon>
        <taxon>Vertebrata</taxon>
        <taxon>Euteleostomi</taxon>
        <taxon>Actinopterygii</taxon>
        <taxon>Neopterygii</taxon>
        <taxon>Teleostei</taxon>
        <taxon>Neoteleostei</taxon>
        <taxon>Acanthomorphata</taxon>
        <taxon>Eupercaria</taxon>
        <taxon>Perciformes</taxon>
        <taxon>Notothenioidei</taxon>
        <taxon>Nototheniidae</taxon>
        <taxon>Dissostichus</taxon>
    </lineage>
</organism>
<dbReference type="PANTHER" id="PTHR11505">
    <property type="entry name" value="L1 TRANSPOSABLE ELEMENT-RELATED"/>
    <property type="match status" value="1"/>
</dbReference>